<evidence type="ECO:0000313" key="1">
    <source>
        <dbReference type="EMBL" id="CAB0008104.1"/>
    </source>
</evidence>
<accession>A0A6H5GYI7</accession>
<organism evidence="2 3">
    <name type="scientific">Nesidiocoris tenuis</name>
    <dbReference type="NCBI Taxonomy" id="355587"/>
    <lineage>
        <taxon>Eukaryota</taxon>
        <taxon>Metazoa</taxon>
        <taxon>Ecdysozoa</taxon>
        <taxon>Arthropoda</taxon>
        <taxon>Hexapoda</taxon>
        <taxon>Insecta</taxon>
        <taxon>Pterygota</taxon>
        <taxon>Neoptera</taxon>
        <taxon>Paraneoptera</taxon>
        <taxon>Hemiptera</taxon>
        <taxon>Heteroptera</taxon>
        <taxon>Panheteroptera</taxon>
        <taxon>Cimicomorpha</taxon>
        <taxon>Miridae</taxon>
        <taxon>Dicyphina</taxon>
        <taxon>Nesidiocoris</taxon>
    </lineage>
</organism>
<gene>
    <name evidence="1" type="ORF">NTEN_LOCUS13350</name>
    <name evidence="2" type="ORF">NTEN_LOCUS13355</name>
</gene>
<feature type="non-terminal residue" evidence="2">
    <location>
        <position position="118"/>
    </location>
</feature>
<reference evidence="2 3" key="1">
    <citation type="submission" date="2020-02" db="EMBL/GenBank/DDBJ databases">
        <authorList>
            <person name="Ferguson B K."/>
        </authorList>
    </citation>
    <scope>NUCLEOTIDE SEQUENCE [LARGE SCALE GENOMIC DNA]</scope>
</reference>
<dbReference type="Proteomes" id="UP000479000">
    <property type="component" value="Unassembled WGS sequence"/>
</dbReference>
<dbReference type="AlphaFoldDB" id="A0A6H5GYI7"/>
<sequence>MNFIPAISYSMDTFSILQHEKPDPFLSHGKRQVRGNSRLCRSCTQWVRCRMEQVTEIVSSDAYLSRHPRTPGPRDRRKDLIQGMGTLSHRTCTWTQLMGSMTSISRFEAIVLPSSKQL</sequence>
<evidence type="ECO:0000313" key="3">
    <source>
        <dbReference type="Proteomes" id="UP000479000"/>
    </source>
</evidence>
<name>A0A6H5GYI7_9HEMI</name>
<evidence type="ECO:0000313" key="2">
    <source>
        <dbReference type="EMBL" id="CAB0008109.1"/>
    </source>
</evidence>
<protein>
    <submittedName>
        <fullName evidence="2">Uncharacterized protein</fullName>
    </submittedName>
</protein>
<keyword evidence="3" id="KW-1185">Reference proteome</keyword>
<dbReference type="EMBL" id="CADCXU010020149">
    <property type="protein sequence ID" value="CAB0008109.1"/>
    <property type="molecule type" value="Genomic_DNA"/>
</dbReference>
<dbReference type="EMBL" id="CADCXU010020148">
    <property type="protein sequence ID" value="CAB0008104.1"/>
    <property type="molecule type" value="Genomic_DNA"/>
</dbReference>
<proteinExistence type="predicted"/>